<feature type="compositionally biased region" description="Basic and acidic residues" evidence="2">
    <location>
        <begin position="323"/>
        <end position="338"/>
    </location>
</feature>
<feature type="coiled-coil region" evidence="1">
    <location>
        <begin position="629"/>
        <end position="656"/>
    </location>
</feature>
<evidence type="ECO:0000313" key="4">
    <source>
        <dbReference type="Proteomes" id="UP000277580"/>
    </source>
</evidence>
<evidence type="ECO:0000256" key="2">
    <source>
        <dbReference type="SAM" id="MobiDB-lite"/>
    </source>
</evidence>
<dbReference type="Proteomes" id="UP000277580">
    <property type="component" value="Unassembled WGS sequence"/>
</dbReference>
<evidence type="ECO:0000256" key="1">
    <source>
        <dbReference type="SAM" id="Coils"/>
    </source>
</evidence>
<gene>
    <name evidence="3" type="ORF">P167DRAFT_567834</name>
</gene>
<evidence type="ECO:0000313" key="3">
    <source>
        <dbReference type="EMBL" id="RPB08592.1"/>
    </source>
</evidence>
<dbReference type="AlphaFoldDB" id="A0A3N4KGZ2"/>
<keyword evidence="4" id="KW-1185">Reference proteome</keyword>
<name>A0A3N4KGZ2_9PEZI</name>
<feature type="region of interest" description="Disordered" evidence="2">
    <location>
        <begin position="1"/>
        <end position="38"/>
    </location>
</feature>
<feature type="compositionally biased region" description="Polar residues" evidence="2">
    <location>
        <begin position="530"/>
        <end position="550"/>
    </location>
</feature>
<proteinExistence type="predicted"/>
<feature type="compositionally biased region" description="Polar residues" evidence="2">
    <location>
        <begin position="478"/>
        <end position="487"/>
    </location>
</feature>
<protein>
    <submittedName>
        <fullName evidence="3">Uncharacterized protein</fullName>
    </submittedName>
</protein>
<dbReference type="InParanoid" id="A0A3N4KGZ2"/>
<organism evidence="3 4">
    <name type="scientific">Morchella conica CCBAS932</name>
    <dbReference type="NCBI Taxonomy" id="1392247"/>
    <lineage>
        <taxon>Eukaryota</taxon>
        <taxon>Fungi</taxon>
        <taxon>Dikarya</taxon>
        <taxon>Ascomycota</taxon>
        <taxon>Pezizomycotina</taxon>
        <taxon>Pezizomycetes</taxon>
        <taxon>Pezizales</taxon>
        <taxon>Morchellaceae</taxon>
        <taxon>Morchella</taxon>
    </lineage>
</organism>
<accession>A0A3N4KGZ2</accession>
<dbReference type="EMBL" id="ML119161">
    <property type="protein sequence ID" value="RPB08592.1"/>
    <property type="molecule type" value="Genomic_DNA"/>
</dbReference>
<feature type="compositionally biased region" description="Low complexity" evidence="2">
    <location>
        <begin position="276"/>
        <end position="291"/>
    </location>
</feature>
<feature type="region of interest" description="Disordered" evidence="2">
    <location>
        <begin position="276"/>
        <end position="341"/>
    </location>
</feature>
<feature type="region of interest" description="Disordered" evidence="2">
    <location>
        <begin position="516"/>
        <end position="557"/>
    </location>
</feature>
<sequence>MNGSSSKDLRLDSPPAQNPHCFPETHSPDIHDFGTGDSYPSAGKLPNLDFTPTNEGSLLGSIHTRIAALRTSSADTQNRHSQAANTLVPAEPDWGGMRTSTKNSLWNSTGFFAEGETASQLLRYRERHAEALASNCLDMAQDLIRRGQISIAAVRIIGHRTQNLYNNSVAHGCLARSSSEVSIWGWKPWREMAMAEKISERRRKRASMEREKIREKSVRRTRLYTKIDGETLSLRHLDIDSQNELYCDGSLGGAGLSLCSENVDYFDDRNTYISRSSIDQGSSKGTSSSKSSKSDLGNEGSTGISSPDLGNYLPGGEGPSTDGAREQETSPDVSKDQDVPVGWKWLPRTEPEIQWHLPVYNADGFALPRNDGGIGSIAPTVRSPSVAYGVIPTTSAVAYAGDSFLQVQTINEPSMIGLKLTPQISPKSVSPYVSSVSGNETYESSIPTASDISTSMSLDSPTSFNRILFERRRKPPGTDSNSDSTVGASRARNHLRKMKTAFKSIPLTKIHFPWSSSDEESGAGAVGLSGVQTDSTDSSFATGSEQSWPPANSIPPGFGRVPPPPPLREFMPYVEPSTPETRIHSPHPRLIDKSPPHPGMRIDSIDTSVSGFSTWRGMSITRHRESDPLTRTEKEYQELLALLNELKRELRMRRRRRGKKSNEDK</sequence>
<keyword evidence="1" id="KW-0175">Coiled coil</keyword>
<feature type="region of interest" description="Disordered" evidence="2">
    <location>
        <begin position="577"/>
        <end position="606"/>
    </location>
</feature>
<dbReference type="OrthoDB" id="5390513at2759"/>
<reference evidence="3 4" key="1">
    <citation type="journal article" date="2018" name="Nat. Ecol. Evol.">
        <title>Pezizomycetes genomes reveal the molecular basis of ectomycorrhizal truffle lifestyle.</title>
        <authorList>
            <person name="Murat C."/>
            <person name="Payen T."/>
            <person name="Noel B."/>
            <person name="Kuo A."/>
            <person name="Morin E."/>
            <person name="Chen J."/>
            <person name="Kohler A."/>
            <person name="Krizsan K."/>
            <person name="Balestrini R."/>
            <person name="Da Silva C."/>
            <person name="Montanini B."/>
            <person name="Hainaut M."/>
            <person name="Levati E."/>
            <person name="Barry K.W."/>
            <person name="Belfiori B."/>
            <person name="Cichocki N."/>
            <person name="Clum A."/>
            <person name="Dockter R.B."/>
            <person name="Fauchery L."/>
            <person name="Guy J."/>
            <person name="Iotti M."/>
            <person name="Le Tacon F."/>
            <person name="Lindquist E.A."/>
            <person name="Lipzen A."/>
            <person name="Malagnac F."/>
            <person name="Mello A."/>
            <person name="Molinier V."/>
            <person name="Miyauchi S."/>
            <person name="Poulain J."/>
            <person name="Riccioni C."/>
            <person name="Rubini A."/>
            <person name="Sitrit Y."/>
            <person name="Splivallo R."/>
            <person name="Traeger S."/>
            <person name="Wang M."/>
            <person name="Zifcakova L."/>
            <person name="Wipf D."/>
            <person name="Zambonelli A."/>
            <person name="Paolocci F."/>
            <person name="Nowrousian M."/>
            <person name="Ottonello S."/>
            <person name="Baldrian P."/>
            <person name="Spatafora J.W."/>
            <person name="Henrissat B."/>
            <person name="Nagy L.G."/>
            <person name="Aury J.M."/>
            <person name="Wincker P."/>
            <person name="Grigoriev I.V."/>
            <person name="Bonfante P."/>
            <person name="Martin F.M."/>
        </authorList>
    </citation>
    <scope>NUCLEOTIDE SEQUENCE [LARGE SCALE GENOMIC DNA]</scope>
    <source>
        <strain evidence="3 4">CCBAS932</strain>
    </source>
</reference>
<feature type="region of interest" description="Disordered" evidence="2">
    <location>
        <begin position="470"/>
        <end position="492"/>
    </location>
</feature>